<keyword evidence="4" id="KW-0862">Zinc</keyword>
<keyword evidence="4" id="KW-1015">Disulfide bond</keyword>
<feature type="compositionally biased region" description="Basic and acidic residues" evidence="5">
    <location>
        <begin position="51"/>
        <end position="60"/>
    </location>
</feature>
<keyword evidence="4" id="KW-0645">Protease</keyword>
<keyword evidence="4" id="KW-0479">Metal-binding</keyword>
<dbReference type="Gene3D" id="3.20.20.140">
    <property type="entry name" value="Metal-dependent hydrolases"/>
    <property type="match status" value="1"/>
</dbReference>
<comment type="subunit">
    <text evidence="4">Homodimer; disulfide-linked.</text>
</comment>
<comment type="cofactor">
    <cofactor evidence="4">
        <name>Zn(2+)</name>
        <dbReference type="ChEBI" id="CHEBI:29105"/>
    </cofactor>
</comment>
<evidence type="ECO:0000256" key="5">
    <source>
        <dbReference type="SAM" id="MobiDB-lite"/>
    </source>
</evidence>
<organism evidence="6 7">
    <name type="scientific">Mus caroli</name>
    <name type="common">Ryukyu mouse</name>
    <name type="synonym">Ricefield mouse</name>
    <dbReference type="NCBI Taxonomy" id="10089"/>
    <lineage>
        <taxon>Eukaryota</taxon>
        <taxon>Metazoa</taxon>
        <taxon>Chordata</taxon>
        <taxon>Craniata</taxon>
        <taxon>Vertebrata</taxon>
        <taxon>Euteleostomi</taxon>
        <taxon>Mammalia</taxon>
        <taxon>Eutheria</taxon>
        <taxon>Euarchontoglires</taxon>
        <taxon>Glires</taxon>
        <taxon>Rodentia</taxon>
        <taxon>Myomorpha</taxon>
        <taxon>Muroidea</taxon>
        <taxon>Muridae</taxon>
        <taxon>Murinae</taxon>
        <taxon>Mus</taxon>
        <taxon>Mus</taxon>
    </lineage>
</organism>
<dbReference type="PROSITE" id="PS51365">
    <property type="entry name" value="RENAL_DIPEPTIDASE_2"/>
    <property type="match status" value="1"/>
</dbReference>
<keyword evidence="2 4" id="KW-0336">GPI-anchor</keyword>
<dbReference type="GeneID" id="110299945"/>
<keyword evidence="6" id="KW-1185">Reference proteome</keyword>
<dbReference type="PANTHER" id="PTHR10443">
    <property type="entry name" value="MICROSOMAL DIPEPTIDASE"/>
    <property type="match status" value="1"/>
</dbReference>
<dbReference type="GO" id="GO:0070573">
    <property type="term" value="F:metallodipeptidase activity"/>
    <property type="evidence" value="ECO:0007669"/>
    <property type="project" value="InterPro"/>
</dbReference>
<keyword evidence="3" id="KW-0449">Lipoprotein</keyword>
<comment type="catalytic activity">
    <reaction evidence="4">
        <text>an L-aminoacyl-L-amino acid + H2O = 2 an L-alpha-amino acid</text>
        <dbReference type="Rhea" id="RHEA:48940"/>
        <dbReference type="ChEBI" id="CHEBI:15377"/>
        <dbReference type="ChEBI" id="CHEBI:59869"/>
        <dbReference type="ChEBI" id="CHEBI:77460"/>
        <dbReference type="EC" id="3.4.13.19"/>
    </reaction>
</comment>
<dbReference type="GO" id="GO:0006508">
    <property type="term" value="P:proteolysis"/>
    <property type="evidence" value="ECO:0007669"/>
    <property type="project" value="UniProtKB-KW"/>
</dbReference>
<dbReference type="AlphaFoldDB" id="A0A6P5Q1E4"/>
<evidence type="ECO:0000313" key="6">
    <source>
        <dbReference type="Proteomes" id="UP000515126"/>
    </source>
</evidence>
<dbReference type="CDD" id="cd01301">
    <property type="entry name" value="rDP_like"/>
    <property type="match status" value="1"/>
</dbReference>
<dbReference type="KEGG" id="mcal:110299945"/>
<dbReference type="InterPro" id="IPR008257">
    <property type="entry name" value="Pept_M19"/>
</dbReference>
<gene>
    <name evidence="7" type="primary">LOC110299945</name>
</gene>
<dbReference type="GO" id="GO:0098552">
    <property type="term" value="C:side of membrane"/>
    <property type="evidence" value="ECO:0007669"/>
    <property type="project" value="UniProtKB-KW"/>
</dbReference>
<dbReference type="RefSeq" id="XP_021025580.1">
    <property type="nucleotide sequence ID" value="XM_021169921.1"/>
</dbReference>
<dbReference type="GO" id="GO:0046872">
    <property type="term" value="F:metal ion binding"/>
    <property type="evidence" value="ECO:0007669"/>
    <property type="project" value="UniProtKB-UniRule"/>
</dbReference>
<dbReference type="PROSITE" id="PS00869">
    <property type="entry name" value="RENAL_DIPEPTIDASE_1"/>
    <property type="match status" value="1"/>
</dbReference>
<evidence type="ECO:0000256" key="3">
    <source>
        <dbReference type="ARBA" id="ARBA00023288"/>
    </source>
</evidence>
<feature type="region of interest" description="Disordered" evidence="5">
    <location>
        <begin position="48"/>
        <end position="96"/>
    </location>
</feature>
<name>A0A6P5Q1E4_MUSCR</name>
<accession>A0A6P5Q1E4</accession>
<evidence type="ECO:0000313" key="7">
    <source>
        <dbReference type="RefSeq" id="XP_021025580.1"/>
    </source>
</evidence>
<dbReference type="EC" id="3.4.13.19" evidence="4"/>
<sequence>MPPTSPSSPGYYHVLYKGHAQTQMAWHGETYCLIGGYRVYGDAPLPTPAKAKAEQEEKPVPRRAPKRQRVQEESDQDLGCPGAKVPRLKLKHGGKGLSRPSLVPACSALSKMSLKGHWVLGHGPSVFLLVLLLLGPSQPLIWTHTKPGISGASTTSSIPRALTKPDISSIPTTPGNPNFPDLRDRARALMQKFPLIDGHNDMPLVLRQFYQNGLQDANLRNFTHGQTNLDRLKDGLVGAQFWSAYVPCQTQDRDALRLTLEQIDLIRRMCASYSELELVTSVKVKWIYSGTQKLACLIGVEGGHSLDNSLTVLRSFYLLGVRYLTLTHTCNTPWAETSSKGVHAFYGSVTGLTSFGEKVVAEMNRLGMMVDLSHVSDATARRALEVSQAPVIFSHSAARAVCTNARNLPDDLLQLLKKNGGIVMVTFSVGVLPCNPLANVSTVAEKGQQKHQFTPPRDTHFVSVIGSEFIGIGGDYDGTKQFPQGLEDVSTYPVLIEELLRRGWNEQELQGVLRGNLLRVFRQVEQVRDKNKWQSPLEDMIPEEQLDGACHSALRPQKQHPEKNQPGTPEYYIHKLSPKISHSESSPLIVPSLTIVATLLGLIV</sequence>
<keyword evidence="2 4" id="KW-0472">Membrane</keyword>
<protein>
    <recommendedName>
        <fullName evidence="4">Dipeptidase</fullName>
        <ecNumber evidence="4">3.4.13.19</ecNumber>
    </recommendedName>
</protein>
<dbReference type="PANTHER" id="PTHR10443:SF9">
    <property type="entry name" value="DIPEPTIDASE 2"/>
    <property type="match status" value="1"/>
</dbReference>
<keyword evidence="4" id="KW-0224">Dipeptidase</keyword>
<dbReference type="InterPro" id="IPR032466">
    <property type="entry name" value="Metal_Hydrolase"/>
</dbReference>
<proteinExistence type="inferred from homology"/>
<feature type="region of interest" description="Disordered" evidence="5">
    <location>
        <begin position="152"/>
        <end position="180"/>
    </location>
</feature>
<dbReference type="FunFam" id="3.20.20.140:FF:000030">
    <property type="entry name" value="Dipeptidase"/>
    <property type="match status" value="1"/>
</dbReference>
<evidence type="ECO:0000256" key="4">
    <source>
        <dbReference type="RuleBase" id="RU341113"/>
    </source>
</evidence>
<evidence type="ECO:0000256" key="1">
    <source>
        <dbReference type="ARBA" id="ARBA00004589"/>
    </source>
</evidence>
<keyword evidence="2 4" id="KW-0325">Glycoprotein</keyword>
<reference evidence="7" key="1">
    <citation type="submission" date="2025-08" db="UniProtKB">
        <authorList>
            <consortium name="RefSeq"/>
        </authorList>
    </citation>
    <scope>IDENTIFICATION</scope>
</reference>
<comment type="similarity">
    <text evidence="4">Belongs to the metallo-dependent hydrolases superfamily. Peptidase M19 family.</text>
</comment>
<keyword evidence="4" id="KW-0482">Metalloprotease</keyword>
<evidence type="ECO:0000256" key="2">
    <source>
        <dbReference type="ARBA" id="ARBA00022622"/>
    </source>
</evidence>
<dbReference type="Proteomes" id="UP000515126">
    <property type="component" value="Chromosome 8"/>
</dbReference>
<dbReference type="InterPro" id="IPR000180">
    <property type="entry name" value="Dipep_AS"/>
</dbReference>
<dbReference type="Pfam" id="PF01244">
    <property type="entry name" value="Peptidase_M19"/>
    <property type="match status" value="1"/>
</dbReference>
<dbReference type="SUPFAM" id="SSF51556">
    <property type="entry name" value="Metallo-dependent hydrolases"/>
    <property type="match status" value="1"/>
</dbReference>
<comment type="subcellular location">
    <subcellularLocation>
        <location evidence="1 4">Membrane</location>
        <topology evidence="1 4">Lipid-anchor</topology>
        <topology evidence="1 4">GPI-anchor</topology>
    </subcellularLocation>
</comment>
<keyword evidence="4" id="KW-0378">Hydrolase</keyword>